<organism evidence="6 7">
    <name type="scientific">Acetatifactor muris</name>
    <dbReference type="NCBI Taxonomy" id="879566"/>
    <lineage>
        <taxon>Bacteria</taxon>
        <taxon>Bacillati</taxon>
        <taxon>Bacillota</taxon>
        <taxon>Clostridia</taxon>
        <taxon>Lachnospirales</taxon>
        <taxon>Lachnospiraceae</taxon>
        <taxon>Acetatifactor</taxon>
    </lineage>
</organism>
<feature type="binding site" evidence="5">
    <location>
        <position position="139"/>
    </location>
    <ligand>
        <name>(2E)-4-hydroxy-3-methylbut-2-enyl diphosphate</name>
        <dbReference type="ChEBI" id="CHEBI:128753"/>
    </ligand>
</feature>
<evidence type="ECO:0000256" key="4">
    <source>
        <dbReference type="ARBA" id="ARBA00023014"/>
    </source>
</evidence>
<comment type="pathway">
    <text evidence="5">Isoprenoid biosynthesis; isopentenyl diphosphate biosynthesis via DXP pathway; isopentenyl diphosphate from 1-deoxy-D-xylulose 5-phosphate: step 6/6.</text>
</comment>
<keyword evidence="2 5" id="KW-0479">Metal-binding</keyword>
<feature type="binding site" evidence="5">
    <location>
        <position position="279"/>
    </location>
    <ligand>
        <name>isopentenyl diphosphate</name>
        <dbReference type="ChEBI" id="CHEBI:128769"/>
    </ligand>
</feature>
<dbReference type="HAMAP" id="MF_00191">
    <property type="entry name" value="IspH"/>
    <property type="match status" value="1"/>
</dbReference>
<feature type="binding site" evidence="5">
    <location>
        <position position="279"/>
    </location>
    <ligand>
        <name>dimethylallyl diphosphate</name>
        <dbReference type="ChEBI" id="CHEBI:57623"/>
    </ligand>
</feature>
<dbReference type="EC" id="1.17.7.4" evidence="5"/>
<dbReference type="EMBL" id="OFSM01000003">
    <property type="protein sequence ID" value="SOY27923.1"/>
    <property type="molecule type" value="Genomic_DNA"/>
</dbReference>
<feature type="binding site" evidence="5">
    <location>
        <position position="12"/>
    </location>
    <ligand>
        <name>[4Fe-4S] cluster</name>
        <dbReference type="ChEBI" id="CHEBI:49883"/>
    </ligand>
</feature>
<dbReference type="CDD" id="cd13944">
    <property type="entry name" value="lytB_ispH"/>
    <property type="match status" value="1"/>
</dbReference>
<feature type="binding site" evidence="5">
    <location>
        <position position="236"/>
    </location>
    <ligand>
        <name>dimethylallyl diphosphate</name>
        <dbReference type="ChEBI" id="CHEBI:57623"/>
    </ligand>
</feature>
<feature type="binding site" evidence="5">
    <location>
        <position position="179"/>
    </location>
    <ligand>
        <name>(2E)-4-hydroxy-3-methylbut-2-enyl diphosphate</name>
        <dbReference type="ChEBI" id="CHEBI:128753"/>
    </ligand>
</feature>
<comment type="catalytic activity">
    <reaction evidence="5">
        <text>isopentenyl diphosphate + 2 oxidized [2Fe-2S]-[ferredoxin] + H2O = (2E)-4-hydroxy-3-methylbut-2-enyl diphosphate + 2 reduced [2Fe-2S]-[ferredoxin] + 2 H(+)</text>
        <dbReference type="Rhea" id="RHEA:24488"/>
        <dbReference type="Rhea" id="RHEA-COMP:10000"/>
        <dbReference type="Rhea" id="RHEA-COMP:10001"/>
        <dbReference type="ChEBI" id="CHEBI:15377"/>
        <dbReference type="ChEBI" id="CHEBI:15378"/>
        <dbReference type="ChEBI" id="CHEBI:33737"/>
        <dbReference type="ChEBI" id="CHEBI:33738"/>
        <dbReference type="ChEBI" id="CHEBI:128753"/>
        <dbReference type="ChEBI" id="CHEBI:128769"/>
        <dbReference type="EC" id="1.17.7.4"/>
    </reaction>
</comment>
<keyword evidence="7" id="KW-1185">Reference proteome</keyword>
<dbReference type="GO" id="GO:0019288">
    <property type="term" value="P:isopentenyl diphosphate biosynthetic process, methylerythritol 4-phosphate pathway"/>
    <property type="evidence" value="ECO:0007669"/>
    <property type="project" value="UniProtKB-UniRule"/>
</dbReference>
<comment type="caution">
    <text evidence="5">Lacks conserved residue(s) required for the propagation of feature annotation.</text>
</comment>
<feature type="active site" description="Proton donor" evidence="5">
    <location>
        <position position="141"/>
    </location>
</feature>
<dbReference type="NCBIfam" id="NF002187">
    <property type="entry name" value="PRK01045.1-1"/>
    <property type="match status" value="1"/>
</dbReference>
<feature type="binding site" evidence="5">
    <location>
        <position position="139"/>
    </location>
    <ligand>
        <name>isopentenyl diphosphate</name>
        <dbReference type="ChEBI" id="CHEBI:128769"/>
    </ligand>
</feature>
<keyword evidence="5" id="KW-0414">Isoprene biosynthesis</keyword>
<keyword evidence="4 5" id="KW-0411">Iron-sulfur</keyword>
<comment type="function">
    <text evidence="5">Catalyzes the conversion of 1-hydroxy-2-methyl-2-(E)-butenyl 4-diphosphate (HMBPP) into a mixture of isopentenyl diphosphate (IPP) and dimethylallyl diphosphate (DMAPP). Acts in the terminal step of the DOXP/MEP pathway for isoprenoid precursor biosynthesis.</text>
</comment>
<evidence type="ECO:0000256" key="1">
    <source>
        <dbReference type="ARBA" id="ARBA00022485"/>
    </source>
</evidence>
<dbReference type="Pfam" id="PF02401">
    <property type="entry name" value="LYTB"/>
    <property type="match status" value="1"/>
</dbReference>
<comment type="similarity">
    <text evidence="5">Belongs to the IspH family.</text>
</comment>
<feature type="binding site" evidence="5">
    <location>
        <position position="89"/>
    </location>
    <ligand>
        <name>(2E)-4-hydroxy-3-methylbut-2-enyl diphosphate</name>
        <dbReference type="ChEBI" id="CHEBI:128753"/>
    </ligand>
</feature>
<keyword evidence="3 5" id="KW-0408">Iron</keyword>
<dbReference type="OrthoDB" id="9777362at2"/>
<proteinExistence type="inferred from homology"/>
<feature type="binding site" evidence="5">
    <location>
        <position position="235"/>
    </location>
    <ligand>
        <name>dimethylallyl diphosphate</name>
        <dbReference type="ChEBI" id="CHEBI:57623"/>
    </ligand>
</feature>
<sequence>MEVRLAECTGFCFGVKRAVDTVYEQLKNGKTIYTYGPVVNNEEVVKDLTQKGVRVLETKEDLMKLLEEVGPGADSCEKNENCSVIIRAHGVPEEIYRLLEERKVECVDATCPFVRRIQKKAEEESRKGNHVVIVGNAGHPEVEGIVGWCKGDVTVLRDEQEAEAFLPPGDKNICVVAQTTFNYNNFQGIVEILEKKGYNGSVVNTICNATEERQRSARALAAAADVMIVIGGRHSSNTRRLYEICSEECANTYFIQTLEDLCLELPKTARLVGITAGASTPNKLIEEVQNYVRINF</sequence>
<evidence type="ECO:0000313" key="6">
    <source>
        <dbReference type="EMBL" id="SOY27923.1"/>
    </source>
</evidence>
<feature type="binding site" evidence="5">
    <location>
        <position position="207"/>
    </location>
    <ligand>
        <name>[4Fe-4S] cluster</name>
        <dbReference type="ChEBI" id="CHEBI:49883"/>
    </ligand>
</feature>
<comment type="cofactor">
    <cofactor evidence="5">
        <name>[4Fe-4S] cluster</name>
        <dbReference type="ChEBI" id="CHEBI:49883"/>
    </cofactor>
    <text evidence="5">Binds 1 [4Fe-4S] cluster per subunit.</text>
</comment>
<dbReference type="UniPathway" id="UPA00059">
    <property type="reaction ID" value="UER00105"/>
</dbReference>
<feature type="binding site" evidence="5">
    <location>
        <position position="237"/>
    </location>
    <ligand>
        <name>(2E)-4-hydroxy-3-methylbut-2-enyl diphosphate</name>
        <dbReference type="ChEBI" id="CHEBI:128753"/>
    </ligand>
</feature>
<dbReference type="GO" id="GO:0016114">
    <property type="term" value="P:terpenoid biosynthetic process"/>
    <property type="evidence" value="ECO:0007669"/>
    <property type="project" value="UniProtKB-UniRule"/>
</dbReference>
<dbReference type="Gene3D" id="3.40.50.11270">
    <property type="match status" value="1"/>
</dbReference>
<feature type="binding site" evidence="5">
    <location>
        <position position="235"/>
    </location>
    <ligand>
        <name>isopentenyl diphosphate</name>
        <dbReference type="ChEBI" id="CHEBI:128769"/>
    </ligand>
</feature>
<dbReference type="GO" id="GO:0046872">
    <property type="term" value="F:metal ion binding"/>
    <property type="evidence" value="ECO:0007669"/>
    <property type="project" value="UniProtKB-KW"/>
</dbReference>
<dbReference type="InterPro" id="IPR003451">
    <property type="entry name" value="LytB/IspH"/>
</dbReference>
<feature type="binding site" evidence="5">
    <location>
        <position position="89"/>
    </location>
    <ligand>
        <name>dimethylallyl diphosphate</name>
        <dbReference type="ChEBI" id="CHEBI:57623"/>
    </ligand>
</feature>
<name>A0A2K4ZBT8_9FIRM</name>
<evidence type="ECO:0000256" key="3">
    <source>
        <dbReference type="ARBA" id="ARBA00023004"/>
    </source>
</evidence>
<dbReference type="GO" id="GO:0051539">
    <property type="term" value="F:4 iron, 4 sulfur cluster binding"/>
    <property type="evidence" value="ECO:0007669"/>
    <property type="project" value="UniProtKB-UniRule"/>
</dbReference>
<feature type="binding site" evidence="5">
    <location>
        <position position="236"/>
    </location>
    <ligand>
        <name>isopentenyl diphosphate</name>
        <dbReference type="ChEBI" id="CHEBI:128769"/>
    </ligand>
</feature>
<evidence type="ECO:0000256" key="5">
    <source>
        <dbReference type="HAMAP-Rule" id="MF_00191"/>
    </source>
</evidence>
<dbReference type="GO" id="GO:0050992">
    <property type="term" value="P:dimethylallyl diphosphate biosynthetic process"/>
    <property type="evidence" value="ECO:0007669"/>
    <property type="project" value="UniProtKB-UniRule"/>
</dbReference>
<dbReference type="GO" id="GO:0051745">
    <property type="term" value="F:4-hydroxy-3-methylbut-2-enyl diphosphate reductase activity"/>
    <property type="evidence" value="ECO:0007669"/>
    <property type="project" value="UniProtKB-UniRule"/>
</dbReference>
<evidence type="ECO:0000256" key="2">
    <source>
        <dbReference type="ARBA" id="ARBA00022723"/>
    </source>
</evidence>
<feature type="binding site" evidence="5">
    <location>
        <position position="235"/>
    </location>
    <ligand>
        <name>(2E)-4-hydroxy-3-methylbut-2-enyl diphosphate</name>
        <dbReference type="ChEBI" id="CHEBI:128753"/>
    </ligand>
</feature>
<dbReference type="PANTHER" id="PTHR30426:SF0">
    <property type="entry name" value="4-HYDROXY-3-METHYLBUT-2-ENYL DIPHOSPHATE REDUCTASE"/>
    <property type="match status" value="1"/>
</dbReference>
<keyword evidence="5 6" id="KW-0560">Oxidoreductase</keyword>
<protein>
    <recommendedName>
        <fullName evidence="5">4-hydroxy-3-methylbut-2-enyl diphosphate reductase</fullName>
        <shortName evidence="5">HMBPP reductase</shortName>
        <ecNumber evidence="5">1.17.7.4</ecNumber>
    </recommendedName>
</protein>
<dbReference type="UniPathway" id="UPA00056">
    <property type="reaction ID" value="UER00097"/>
</dbReference>
<feature type="binding site" evidence="5">
    <location>
        <position position="89"/>
    </location>
    <ligand>
        <name>isopentenyl diphosphate</name>
        <dbReference type="ChEBI" id="CHEBI:128769"/>
    </ligand>
</feature>
<feature type="binding site" evidence="5">
    <location>
        <position position="279"/>
    </location>
    <ligand>
        <name>(2E)-4-hydroxy-3-methylbut-2-enyl diphosphate</name>
        <dbReference type="ChEBI" id="CHEBI:128753"/>
    </ligand>
</feature>
<feature type="binding site" evidence="5">
    <location>
        <position position="237"/>
    </location>
    <ligand>
        <name>dimethylallyl diphosphate</name>
        <dbReference type="ChEBI" id="CHEBI:57623"/>
    </ligand>
</feature>
<comment type="pathway">
    <text evidence="5">Isoprenoid biosynthesis; dimethylallyl diphosphate biosynthesis; dimethylallyl diphosphate from (2E)-4-hydroxy-3-methylbutenyl diphosphate: step 1/1.</text>
</comment>
<dbReference type="RefSeq" id="WP_103238229.1">
    <property type="nucleotide sequence ID" value="NZ_CANRXC010000003.1"/>
</dbReference>
<feature type="binding site" evidence="5">
    <location>
        <position position="237"/>
    </location>
    <ligand>
        <name>isopentenyl diphosphate</name>
        <dbReference type="ChEBI" id="CHEBI:128769"/>
    </ligand>
</feature>
<dbReference type="Gene3D" id="3.40.1010.20">
    <property type="entry name" value="4-hydroxy-3-methylbut-2-enyl diphosphate reductase, catalytic domain"/>
    <property type="match status" value="2"/>
</dbReference>
<dbReference type="Proteomes" id="UP000236311">
    <property type="component" value="Unassembled WGS sequence"/>
</dbReference>
<feature type="binding site" evidence="5">
    <location>
        <position position="139"/>
    </location>
    <ligand>
        <name>dimethylallyl diphosphate</name>
        <dbReference type="ChEBI" id="CHEBI:57623"/>
    </ligand>
</feature>
<gene>
    <name evidence="5 6" type="primary">ispH</name>
    <name evidence="6" type="ORF">AMURIS_00628</name>
</gene>
<feature type="binding site" evidence="5">
    <location>
        <position position="236"/>
    </location>
    <ligand>
        <name>(2E)-4-hydroxy-3-methylbut-2-enyl diphosphate</name>
        <dbReference type="ChEBI" id="CHEBI:128753"/>
    </ligand>
</feature>
<comment type="catalytic activity">
    <reaction evidence="5">
        <text>dimethylallyl diphosphate + 2 oxidized [2Fe-2S]-[ferredoxin] + H2O = (2E)-4-hydroxy-3-methylbut-2-enyl diphosphate + 2 reduced [2Fe-2S]-[ferredoxin] + 2 H(+)</text>
        <dbReference type="Rhea" id="RHEA:24825"/>
        <dbReference type="Rhea" id="RHEA-COMP:10000"/>
        <dbReference type="Rhea" id="RHEA-COMP:10001"/>
        <dbReference type="ChEBI" id="CHEBI:15377"/>
        <dbReference type="ChEBI" id="CHEBI:15378"/>
        <dbReference type="ChEBI" id="CHEBI:33737"/>
        <dbReference type="ChEBI" id="CHEBI:33738"/>
        <dbReference type="ChEBI" id="CHEBI:57623"/>
        <dbReference type="ChEBI" id="CHEBI:128753"/>
        <dbReference type="EC" id="1.17.7.4"/>
    </reaction>
</comment>
<accession>A0A2K4ZBT8</accession>
<evidence type="ECO:0000313" key="7">
    <source>
        <dbReference type="Proteomes" id="UP000236311"/>
    </source>
</evidence>
<keyword evidence="1 5" id="KW-0004">4Fe-4S</keyword>
<feature type="binding site" evidence="5">
    <location>
        <position position="111"/>
    </location>
    <ligand>
        <name>[4Fe-4S] cluster</name>
        <dbReference type="ChEBI" id="CHEBI:49883"/>
    </ligand>
</feature>
<dbReference type="NCBIfam" id="TIGR00216">
    <property type="entry name" value="ispH_lytB"/>
    <property type="match status" value="1"/>
</dbReference>
<dbReference type="AlphaFoldDB" id="A0A2K4ZBT8"/>
<dbReference type="PANTHER" id="PTHR30426">
    <property type="entry name" value="4-HYDROXY-3-METHYLBUT-2-ENYL DIPHOSPHATE REDUCTASE"/>
    <property type="match status" value="1"/>
</dbReference>
<reference evidence="6 7" key="1">
    <citation type="submission" date="2018-01" db="EMBL/GenBank/DDBJ databases">
        <authorList>
            <person name="Gaut B.S."/>
            <person name="Morton B.R."/>
            <person name="Clegg M.T."/>
            <person name="Duvall M.R."/>
        </authorList>
    </citation>
    <scope>NUCLEOTIDE SEQUENCE [LARGE SCALE GENOMIC DNA]</scope>
    <source>
        <strain evidence="6">GP69</strain>
    </source>
</reference>